<dbReference type="Gene3D" id="2.40.155.10">
    <property type="entry name" value="Green fluorescent protein"/>
    <property type="match status" value="3"/>
</dbReference>
<reference evidence="5" key="1">
    <citation type="submission" date="2020-11" db="EMBL/GenBank/DDBJ databases">
        <title>Characterization and evolution of novel fluorescent proteins from C. Uchidae.</title>
        <authorList>
            <person name="Ando R."/>
            <person name="Hrano M."/>
            <person name="Takeda N."/>
            <person name="Shimozono S."/>
            <person name="Sugiyama M."/>
            <person name="Miyawaki A."/>
        </authorList>
    </citation>
    <scope>NUCLEOTIDE SEQUENCE</scope>
</reference>
<dbReference type="InterPro" id="IPR011584">
    <property type="entry name" value="GFP-related"/>
</dbReference>
<dbReference type="GO" id="GO:0006091">
    <property type="term" value="P:generation of precursor metabolites and energy"/>
    <property type="evidence" value="ECO:0007669"/>
    <property type="project" value="InterPro"/>
</dbReference>
<comment type="similarity">
    <text evidence="1">Belongs to the GFP family.</text>
</comment>
<protein>
    <submittedName>
        <fullName evidence="5">Fluorescent protein</fullName>
    </submittedName>
</protein>
<evidence type="ECO:0000256" key="2">
    <source>
        <dbReference type="ARBA" id="ARBA00022991"/>
    </source>
</evidence>
<keyword evidence="3" id="KW-0455">Luminescence</keyword>
<evidence type="ECO:0000256" key="4">
    <source>
        <dbReference type="ARBA" id="ARBA00023262"/>
    </source>
</evidence>
<dbReference type="AlphaFoldDB" id="A0A8S0GTI5"/>
<evidence type="ECO:0000313" key="5">
    <source>
        <dbReference type="EMBL" id="BCN13400.1"/>
    </source>
</evidence>
<dbReference type="Pfam" id="PF01353">
    <property type="entry name" value="GFP"/>
    <property type="match status" value="3"/>
</dbReference>
<accession>A0A8S0GTI5</accession>
<gene>
    <name evidence="5" type="primary">CU17L</name>
</gene>
<dbReference type="InterPro" id="IPR009017">
    <property type="entry name" value="GFP"/>
</dbReference>
<proteinExistence type="evidence at transcript level"/>
<evidence type="ECO:0000256" key="3">
    <source>
        <dbReference type="ARBA" id="ARBA00023223"/>
    </source>
</evidence>
<dbReference type="EMBL" id="LC593678">
    <property type="protein sequence ID" value="BCN13400.1"/>
    <property type="molecule type" value="mRNA"/>
</dbReference>
<organism evidence="5">
    <name type="scientific">Cytaeis uchidae</name>
    <dbReference type="NCBI Taxonomy" id="1254443"/>
    <lineage>
        <taxon>Eukaryota</taxon>
        <taxon>Metazoa</taxon>
        <taxon>Cnidaria</taxon>
        <taxon>Hydrozoa</taxon>
        <taxon>Hydroidolina</taxon>
        <taxon>Anthoathecata</taxon>
        <taxon>Filifera</taxon>
        <taxon>Cytaeididae</taxon>
        <taxon>Cytaeis</taxon>
    </lineage>
</organism>
<sequence>MASTPFKFQLKGTINGRSFSVEGEGEGNSLEGVHKGKYVCTSGKLPMSWAALGTSFGYGMKLFTKYPSGLRNWFQEVMPEGYTCDRQIQYKNDGKIDTKHQLFMKNGILYNIVEFTGQGFKENSPVLTGDMEVSLPNQVQHIPTEDGVECPVTLLYPLKSDPSKHAIVTQNTICKPLGNKVPPKIKYHWVRKNYTQEVDKTETRDHVVQSETLVATDPDPVELPFKCLVNGTVNGKRFVIEGEGIGNLKEGVHKGKYVCTSGKLPMSWAALGPTFGYGIKLFARYPSDLGNLFKDSMPNGYSHERESKFDNDGTIIATHEIFIRNGTVHNNVKLTAANFKEDSPVLNGDIECSLPNYDTHLPIEGGVKCFANLTYPLKSNPRKNVVSKQLTICKPLGGKPASQTTYHWIRIHYTHTRDESDARDHVIQDETLVAEHGSPIEVPFKCKVDGTVNGKPFTIVGEGTGDSSKGVHSGKYVCTSGKLPMSWAALGTTFGYGMKYFTKYPVNLPNMFQEVMPHGYSCDRIIEYQGDGIITSHHELFIKDGVLHNNVKLTAANFKENSPALTGNMDVSHPDQVIHRPIDGGVECPVHLLYPLLSDKTKCVEVYQNTICKPLHNQPAPDVPYHWIRKQYTQSKDATEERDHICQSETLEAHL</sequence>
<keyword evidence="4" id="KW-0599">Photoprotein</keyword>
<evidence type="ECO:0000256" key="1">
    <source>
        <dbReference type="ARBA" id="ARBA00008949"/>
    </source>
</evidence>
<keyword evidence="2" id="KW-0157">Chromophore</keyword>
<dbReference type="SUPFAM" id="SSF54511">
    <property type="entry name" value="GFP-like"/>
    <property type="match status" value="3"/>
</dbReference>
<dbReference type="InterPro" id="IPR000786">
    <property type="entry name" value="Green_fluorescent_prot"/>
</dbReference>
<dbReference type="GO" id="GO:0008218">
    <property type="term" value="P:bioluminescence"/>
    <property type="evidence" value="ECO:0007669"/>
    <property type="project" value="UniProtKB-KW"/>
</dbReference>
<name>A0A8S0GTI5_9CNID</name>
<dbReference type="PRINTS" id="PR01229">
    <property type="entry name" value="GFLUORESCENT"/>
</dbReference>